<dbReference type="Proteomes" id="UP001208534">
    <property type="component" value="Unassembled WGS sequence"/>
</dbReference>
<dbReference type="KEGG" id="ajn:BVL33_00015"/>
<evidence type="ECO:0000313" key="1">
    <source>
        <dbReference type="EMBL" id="MCU4395448.1"/>
    </source>
</evidence>
<dbReference type="GO" id="GO:0032298">
    <property type="term" value="P:positive regulation of DNA-templated DNA replication initiation"/>
    <property type="evidence" value="ECO:0007669"/>
    <property type="project" value="TreeGrafter"/>
</dbReference>
<evidence type="ECO:0000313" key="2">
    <source>
        <dbReference type="EMBL" id="MEK0251787.1"/>
    </source>
</evidence>
<evidence type="ECO:0000313" key="5">
    <source>
        <dbReference type="Proteomes" id="UP001498501"/>
    </source>
</evidence>
<dbReference type="GO" id="GO:0003677">
    <property type="term" value="F:DNA binding"/>
    <property type="evidence" value="ECO:0007669"/>
    <property type="project" value="InterPro"/>
</dbReference>
<keyword evidence="2" id="KW-0548">Nucleotidyltransferase</keyword>
<dbReference type="Proteomes" id="UP000253688">
    <property type="component" value="Unassembled WGS sequence"/>
</dbReference>
<sequence>MSTQAQISFYLFENSTERQVESACRLCRKILNQHPKVWWYCDNAEMQNELDEKLWTFDPTSFIPHGIHLENSAVCISEELPSSNDWIVFNFNNHALEQTQEFRHIIEIIENNEIAKQIGREKFKMYRRLGIAPRTFKL</sequence>
<evidence type="ECO:0000313" key="4">
    <source>
        <dbReference type="Proteomes" id="UP000253688"/>
    </source>
</evidence>
<accession>A0A376BEH0</accession>
<dbReference type="OrthoDB" id="5297568at2"/>
<dbReference type="InterPro" id="IPR036768">
    <property type="entry name" value="PolIII_chi_sf"/>
</dbReference>
<dbReference type="PANTHER" id="PTHR38767">
    <property type="entry name" value="DNA POLYMERASE III SUBUNIT CHI"/>
    <property type="match status" value="1"/>
</dbReference>
<dbReference type="EMBL" id="JAHPRE010000001">
    <property type="protein sequence ID" value="MCU4395448.1"/>
    <property type="molecule type" value="Genomic_DNA"/>
</dbReference>
<dbReference type="EC" id="2.7.7.7" evidence="2"/>
<name>A0A376BEH0_ACIJU</name>
<gene>
    <name evidence="3" type="ORF">DC346_10310</name>
    <name evidence="1" type="ORF">KTH64_00325</name>
    <name evidence="2" type="ORF">WM018_04495</name>
</gene>
<dbReference type="Pfam" id="PF04364">
    <property type="entry name" value="DNA_pol3_chi"/>
    <property type="match status" value="1"/>
</dbReference>
<reference evidence="3 4" key="1">
    <citation type="submission" date="2018-04" db="EMBL/GenBank/DDBJ databases">
        <title>Acinetobacter junii Genome sequencing and assembly.</title>
        <authorList>
            <person name="Su J."/>
            <person name="Rensing C."/>
            <person name="Mazhar H.S."/>
        </authorList>
    </citation>
    <scope>NUCLEOTIDE SEQUENCE [LARGE SCALE GENOMIC DNA]</scope>
    <source>
        <strain evidence="3 4">SC22</strain>
    </source>
</reference>
<dbReference type="Gene3D" id="3.40.50.10110">
    <property type="entry name" value="DNA polymerase III subunit chi"/>
    <property type="match status" value="1"/>
</dbReference>
<dbReference type="RefSeq" id="WP_004917037.1">
    <property type="nucleotide sequence ID" value="NZ_BBOS01000043.1"/>
</dbReference>
<organism evidence="3 4">
    <name type="scientific">Acinetobacter junii</name>
    <dbReference type="NCBI Taxonomy" id="40215"/>
    <lineage>
        <taxon>Bacteria</taxon>
        <taxon>Pseudomonadati</taxon>
        <taxon>Pseudomonadota</taxon>
        <taxon>Gammaproteobacteria</taxon>
        <taxon>Moraxellales</taxon>
        <taxon>Moraxellaceae</taxon>
        <taxon>Acinetobacter</taxon>
    </lineage>
</organism>
<protein>
    <submittedName>
        <fullName evidence="3">DNA polymerase III subunit chi</fullName>
        <ecNumber evidence="2">2.7.7.7</ecNumber>
    </submittedName>
</protein>
<dbReference type="Proteomes" id="UP001498501">
    <property type="component" value="Unassembled WGS sequence"/>
</dbReference>
<keyword evidence="5" id="KW-1185">Reference proteome</keyword>
<dbReference type="STRING" id="40215.BVL33_00015"/>
<reference evidence="1" key="2">
    <citation type="submission" date="2021-06" db="EMBL/GenBank/DDBJ databases">
        <title>Propagation of a rapidly emergent carbapenem-resistant Acinetobacter baumannii lineage by various extra-hospital transmission networks.</title>
        <authorList>
            <person name="Calix J."/>
        </authorList>
    </citation>
    <scope>NUCLEOTIDE SEQUENCE</scope>
    <source>
        <strain evidence="1">WU_MDCI_Aw63</strain>
    </source>
</reference>
<reference evidence="2 5" key="3">
    <citation type="submission" date="2024-03" db="EMBL/GenBank/DDBJ databases">
        <title>Cross-transmission of Acinetobacter junii carrying blaOXA-58 in a neonatal intensive care unit.</title>
        <authorList>
            <person name="Bour M."/>
            <person name="Potron A."/>
            <person name="Lecointe D."/>
        </authorList>
    </citation>
    <scope>NUCLEOTIDE SEQUENCE [LARGE SCALE GENOMIC DNA]</scope>
    <source>
        <strain evidence="2 5">21A3096 case 1</strain>
    </source>
</reference>
<dbReference type="PANTHER" id="PTHR38767:SF1">
    <property type="entry name" value="DNA POLYMERASE III SUBUNIT CHI"/>
    <property type="match status" value="1"/>
</dbReference>
<dbReference type="EMBL" id="QEWH01000058">
    <property type="protein sequence ID" value="RBA46471.1"/>
    <property type="molecule type" value="Genomic_DNA"/>
</dbReference>
<comment type="caution">
    <text evidence="3">The sequence shown here is derived from an EMBL/GenBank/DDBJ whole genome shotgun (WGS) entry which is preliminary data.</text>
</comment>
<dbReference type="EMBL" id="JBBMLE010000011">
    <property type="protein sequence ID" value="MEK0251787.1"/>
    <property type="molecule type" value="Genomic_DNA"/>
</dbReference>
<keyword evidence="2" id="KW-0808">Transferase</keyword>
<dbReference type="AlphaFoldDB" id="A0A376BEH0"/>
<evidence type="ECO:0000313" key="3">
    <source>
        <dbReference type="EMBL" id="RBA46471.1"/>
    </source>
</evidence>
<proteinExistence type="predicted"/>
<dbReference type="SUPFAM" id="SSF102400">
    <property type="entry name" value="DNA polymerase III chi subunit"/>
    <property type="match status" value="1"/>
</dbReference>
<dbReference type="GO" id="GO:0003887">
    <property type="term" value="F:DNA-directed DNA polymerase activity"/>
    <property type="evidence" value="ECO:0007669"/>
    <property type="project" value="UniProtKB-EC"/>
</dbReference>
<dbReference type="InterPro" id="IPR007459">
    <property type="entry name" value="DNA_pol3_chi"/>
</dbReference>
<dbReference type="GO" id="GO:0006260">
    <property type="term" value="P:DNA replication"/>
    <property type="evidence" value="ECO:0007669"/>
    <property type="project" value="InterPro"/>
</dbReference>